<dbReference type="KEGG" id="dya:Dyak_GE21326"/>
<keyword evidence="2" id="KW-1185">Reference proteome</keyword>
<reference evidence="1 2" key="2">
    <citation type="journal article" date="2007" name="PLoS Biol.">
        <title>Principles of genome evolution in the Drosophila melanogaster species group.</title>
        <authorList>
            <person name="Ranz J.M."/>
            <person name="Maurin D."/>
            <person name="Chan Y.S."/>
            <person name="von Grotthuss M."/>
            <person name="Hillier L.W."/>
            <person name="Roote J."/>
            <person name="Ashburner M."/>
            <person name="Bergman C.M."/>
        </authorList>
    </citation>
    <scope>NUCLEOTIDE SEQUENCE [LARGE SCALE GENOMIC DNA]</scope>
    <source>
        <strain evidence="2">Tai18E2 / Tucson 14021-0261.01</strain>
    </source>
</reference>
<sequence>MKNNSDSGAAVFHMQINAVSSEWRSGSQDFQGDATTCGIMQLNECSSEQESTVASGWHCVGHGVGVWVLPLIDGQEKRERKSSVRRRMHRMRDRSAAHSNAIAALDGMSWQAETDVVVLLSAARLQLN</sequence>
<proteinExistence type="predicted"/>
<evidence type="ECO:0000313" key="1">
    <source>
        <dbReference type="EMBL" id="EDW93210.1"/>
    </source>
</evidence>
<dbReference type="Proteomes" id="UP000002282">
    <property type="component" value="Chromosome 3L"/>
</dbReference>
<dbReference type="EMBL" id="CM000159">
    <property type="protein sequence ID" value="EDW93210.1"/>
    <property type="molecule type" value="Genomic_DNA"/>
</dbReference>
<accession>B4PGJ2</accession>
<gene>
    <name evidence="1" type="primary">Dyak\GE21326</name>
    <name evidence="1" type="synonym">dyak_GLEANR_5094</name>
    <name evidence="1" type="synonym">GE21326</name>
    <name evidence="1" type="ORF">Dyak_GE21326</name>
</gene>
<reference evidence="1 2" key="1">
    <citation type="journal article" date="2007" name="Nature">
        <title>Evolution of genes and genomes on the Drosophila phylogeny.</title>
        <authorList>
            <consortium name="Drosophila 12 Genomes Consortium"/>
            <person name="Clark A.G."/>
            <person name="Eisen M.B."/>
            <person name="Smith D.R."/>
            <person name="Bergman C.M."/>
            <person name="Oliver B."/>
            <person name="Markow T.A."/>
            <person name="Kaufman T.C."/>
            <person name="Kellis M."/>
            <person name="Gelbart W."/>
            <person name="Iyer V.N."/>
            <person name="Pollard D.A."/>
            <person name="Sackton T.B."/>
            <person name="Larracuente A.M."/>
            <person name="Singh N.D."/>
            <person name="Abad J.P."/>
            <person name="Abt D.N."/>
            <person name="Adryan B."/>
            <person name="Aguade M."/>
            <person name="Akashi H."/>
            <person name="Anderson W.W."/>
            <person name="Aquadro C.F."/>
            <person name="Ardell D.H."/>
            <person name="Arguello R."/>
            <person name="Artieri C.G."/>
            <person name="Barbash D.A."/>
            <person name="Barker D."/>
            <person name="Barsanti P."/>
            <person name="Batterham P."/>
            <person name="Batzoglou S."/>
            <person name="Begun D."/>
            <person name="Bhutkar A."/>
            <person name="Blanco E."/>
            <person name="Bosak S.A."/>
            <person name="Bradley R.K."/>
            <person name="Brand A.D."/>
            <person name="Brent M.R."/>
            <person name="Brooks A.N."/>
            <person name="Brown R.H."/>
            <person name="Butlin R.K."/>
            <person name="Caggese C."/>
            <person name="Calvi B.R."/>
            <person name="Bernardo de Carvalho A."/>
            <person name="Caspi A."/>
            <person name="Castrezana S."/>
            <person name="Celniker S.E."/>
            <person name="Chang J.L."/>
            <person name="Chapple C."/>
            <person name="Chatterji S."/>
            <person name="Chinwalla A."/>
            <person name="Civetta A."/>
            <person name="Clifton S.W."/>
            <person name="Comeron J.M."/>
            <person name="Costello J.C."/>
            <person name="Coyne J.A."/>
            <person name="Daub J."/>
            <person name="David R.G."/>
            <person name="Delcher A.L."/>
            <person name="Delehaunty K."/>
            <person name="Do C.B."/>
            <person name="Ebling H."/>
            <person name="Edwards K."/>
            <person name="Eickbush T."/>
            <person name="Evans J.D."/>
            <person name="Filipski A."/>
            <person name="Findeiss S."/>
            <person name="Freyhult E."/>
            <person name="Fulton L."/>
            <person name="Fulton R."/>
            <person name="Garcia A.C."/>
            <person name="Gardiner A."/>
            <person name="Garfield D.A."/>
            <person name="Garvin B.E."/>
            <person name="Gibson G."/>
            <person name="Gilbert D."/>
            <person name="Gnerre S."/>
            <person name="Godfrey J."/>
            <person name="Good R."/>
            <person name="Gotea V."/>
            <person name="Gravely B."/>
            <person name="Greenberg A.J."/>
            <person name="Griffiths-Jones S."/>
            <person name="Gross S."/>
            <person name="Guigo R."/>
            <person name="Gustafson E.A."/>
            <person name="Haerty W."/>
            <person name="Hahn M.W."/>
            <person name="Halligan D.L."/>
            <person name="Halpern A.L."/>
            <person name="Halter G.M."/>
            <person name="Han M.V."/>
            <person name="Heger A."/>
            <person name="Hillier L."/>
            <person name="Hinrichs A.S."/>
            <person name="Holmes I."/>
            <person name="Hoskins R.A."/>
            <person name="Hubisz M.J."/>
            <person name="Hultmark D."/>
            <person name="Huntley M.A."/>
            <person name="Jaffe D.B."/>
            <person name="Jagadeeshan S."/>
            <person name="Jeck W.R."/>
            <person name="Johnson J."/>
            <person name="Jones C.D."/>
            <person name="Jordan W.C."/>
            <person name="Karpen G.H."/>
            <person name="Kataoka E."/>
            <person name="Keightley P.D."/>
            <person name="Kheradpour P."/>
            <person name="Kirkness E.F."/>
            <person name="Koerich L.B."/>
            <person name="Kristiansen K."/>
            <person name="Kudrna D."/>
            <person name="Kulathinal R.J."/>
            <person name="Kumar S."/>
            <person name="Kwok R."/>
            <person name="Lander E."/>
            <person name="Langley C.H."/>
            <person name="Lapoint R."/>
            <person name="Lazzaro B.P."/>
            <person name="Lee S.J."/>
            <person name="Levesque L."/>
            <person name="Li R."/>
            <person name="Lin C.F."/>
            <person name="Lin M.F."/>
            <person name="Lindblad-Toh K."/>
            <person name="Llopart A."/>
            <person name="Long M."/>
            <person name="Low L."/>
            <person name="Lozovsky E."/>
            <person name="Lu J."/>
            <person name="Luo M."/>
            <person name="Machado C.A."/>
            <person name="Makalowski W."/>
            <person name="Marzo M."/>
            <person name="Matsuda M."/>
            <person name="Matzkin L."/>
            <person name="McAllister B."/>
            <person name="McBride C.S."/>
            <person name="McKernan B."/>
            <person name="McKernan K."/>
            <person name="Mendez-Lago M."/>
            <person name="Minx P."/>
            <person name="Mollenhauer M.U."/>
            <person name="Montooth K."/>
            <person name="Mount S.M."/>
            <person name="Mu X."/>
            <person name="Myers E."/>
            <person name="Negre B."/>
            <person name="Newfeld S."/>
            <person name="Nielsen R."/>
            <person name="Noor M.A."/>
            <person name="O'Grady P."/>
            <person name="Pachter L."/>
            <person name="Papaceit M."/>
            <person name="Parisi M.J."/>
            <person name="Parisi M."/>
            <person name="Parts L."/>
            <person name="Pedersen J.S."/>
            <person name="Pesole G."/>
            <person name="Phillippy A.M."/>
            <person name="Ponting C.P."/>
            <person name="Pop M."/>
            <person name="Porcelli D."/>
            <person name="Powell J.R."/>
            <person name="Prohaska S."/>
            <person name="Pruitt K."/>
            <person name="Puig M."/>
            <person name="Quesneville H."/>
            <person name="Ram K.R."/>
            <person name="Rand D."/>
            <person name="Rasmussen M.D."/>
            <person name="Reed L.K."/>
            <person name="Reenan R."/>
            <person name="Reily A."/>
            <person name="Remington K.A."/>
            <person name="Rieger T.T."/>
            <person name="Ritchie M.G."/>
            <person name="Robin C."/>
            <person name="Rogers Y.H."/>
            <person name="Rohde C."/>
            <person name="Rozas J."/>
            <person name="Rubenfield M.J."/>
            <person name="Ruiz A."/>
            <person name="Russo S."/>
            <person name="Salzberg S.L."/>
            <person name="Sanchez-Gracia A."/>
            <person name="Saranga D.J."/>
            <person name="Sato H."/>
            <person name="Schaeffer S.W."/>
            <person name="Schatz M.C."/>
            <person name="Schlenke T."/>
            <person name="Schwartz R."/>
            <person name="Segarra C."/>
            <person name="Singh R.S."/>
            <person name="Sirot L."/>
            <person name="Sirota M."/>
            <person name="Sisneros N.B."/>
            <person name="Smith C.D."/>
            <person name="Smith T.F."/>
            <person name="Spieth J."/>
            <person name="Stage D.E."/>
            <person name="Stark A."/>
            <person name="Stephan W."/>
            <person name="Strausberg R.L."/>
            <person name="Strempel S."/>
            <person name="Sturgill D."/>
            <person name="Sutton G."/>
            <person name="Sutton G.G."/>
            <person name="Tao W."/>
            <person name="Teichmann S."/>
            <person name="Tobari Y.N."/>
            <person name="Tomimura Y."/>
            <person name="Tsolas J.M."/>
            <person name="Valente V.L."/>
            <person name="Venter E."/>
            <person name="Venter J.C."/>
            <person name="Vicario S."/>
            <person name="Vieira F.G."/>
            <person name="Vilella A.J."/>
            <person name="Villasante A."/>
            <person name="Walenz B."/>
            <person name="Wang J."/>
            <person name="Wasserman M."/>
            <person name="Watts T."/>
            <person name="Wilson D."/>
            <person name="Wilson R.K."/>
            <person name="Wing R.A."/>
            <person name="Wolfner M.F."/>
            <person name="Wong A."/>
            <person name="Wong G.K."/>
            <person name="Wu C.I."/>
            <person name="Wu G."/>
            <person name="Yamamoto D."/>
            <person name="Yang H.P."/>
            <person name="Yang S.P."/>
            <person name="Yorke J.A."/>
            <person name="Yoshida K."/>
            <person name="Zdobnov E."/>
            <person name="Zhang P."/>
            <person name="Zhang Y."/>
            <person name="Zimin A.V."/>
            <person name="Baldwin J."/>
            <person name="Abdouelleil A."/>
            <person name="Abdulkadir J."/>
            <person name="Abebe A."/>
            <person name="Abera B."/>
            <person name="Abreu J."/>
            <person name="Acer S.C."/>
            <person name="Aftuck L."/>
            <person name="Alexander A."/>
            <person name="An P."/>
            <person name="Anderson E."/>
            <person name="Anderson S."/>
            <person name="Arachi H."/>
            <person name="Azer M."/>
            <person name="Bachantsang P."/>
            <person name="Barry A."/>
            <person name="Bayul T."/>
            <person name="Berlin A."/>
            <person name="Bessette D."/>
            <person name="Bloom T."/>
            <person name="Blye J."/>
            <person name="Boguslavskiy L."/>
            <person name="Bonnet C."/>
            <person name="Boukhgalter B."/>
            <person name="Bourzgui I."/>
            <person name="Brown A."/>
            <person name="Cahill P."/>
            <person name="Channer S."/>
            <person name="Cheshatsang Y."/>
            <person name="Chuda L."/>
            <person name="Citroen M."/>
            <person name="Collymore A."/>
            <person name="Cooke P."/>
            <person name="Costello M."/>
            <person name="D'Aco K."/>
            <person name="Daza R."/>
            <person name="De Haan G."/>
            <person name="DeGray S."/>
            <person name="DeMaso C."/>
            <person name="Dhargay N."/>
            <person name="Dooley K."/>
            <person name="Dooley E."/>
            <person name="Doricent M."/>
            <person name="Dorje P."/>
            <person name="Dorjee K."/>
            <person name="Dupes A."/>
            <person name="Elong R."/>
            <person name="Falk J."/>
            <person name="Farina A."/>
            <person name="Faro S."/>
            <person name="Ferguson D."/>
            <person name="Fisher S."/>
            <person name="Foley C.D."/>
            <person name="Franke A."/>
            <person name="Friedrich D."/>
            <person name="Gadbois L."/>
            <person name="Gearin G."/>
            <person name="Gearin C.R."/>
            <person name="Giannoukos G."/>
            <person name="Goode T."/>
            <person name="Graham J."/>
            <person name="Grandbois E."/>
            <person name="Grewal S."/>
            <person name="Gyaltsen K."/>
            <person name="Hafez N."/>
            <person name="Hagos B."/>
            <person name="Hall J."/>
            <person name="Henson C."/>
            <person name="Hollinger A."/>
            <person name="Honan T."/>
            <person name="Huard M.D."/>
            <person name="Hughes L."/>
            <person name="Hurhula B."/>
            <person name="Husby M.E."/>
            <person name="Kamat A."/>
            <person name="Kanga B."/>
            <person name="Kashin S."/>
            <person name="Khazanovich D."/>
            <person name="Kisner P."/>
            <person name="Lance K."/>
            <person name="Lara M."/>
            <person name="Lee W."/>
            <person name="Lennon N."/>
            <person name="Letendre F."/>
            <person name="LeVine R."/>
            <person name="Lipovsky A."/>
            <person name="Liu X."/>
            <person name="Liu J."/>
            <person name="Liu S."/>
            <person name="Lokyitsang T."/>
            <person name="Lokyitsang Y."/>
            <person name="Lubonja R."/>
            <person name="Lui A."/>
            <person name="MacDonald P."/>
            <person name="Magnisalis V."/>
            <person name="Maru K."/>
            <person name="Matthews C."/>
            <person name="McCusker W."/>
            <person name="McDonough S."/>
            <person name="Mehta T."/>
            <person name="Meldrim J."/>
            <person name="Meneus L."/>
            <person name="Mihai O."/>
            <person name="Mihalev A."/>
            <person name="Mihova T."/>
            <person name="Mittelman R."/>
            <person name="Mlenga V."/>
            <person name="Montmayeur A."/>
            <person name="Mulrain L."/>
            <person name="Navidi A."/>
            <person name="Naylor J."/>
            <person name="Negash T."/>
            <person name="Nguyen T."/>
            <person name="Nguyen N."/>
            <person name="Nicol R."/>
            <person name="Norbu C."/>
            <person name="Norbu N."/>
            <person name="Novod N."/>
            <person name="O'Neill B."/>
            <person name="Osman S."/>
            <person name="Markiewicz E."/>
            <person name="Oyono O.L."/>
            <person name="Patti C."/>
            <person name="Phunkhang P."/>
            <person name="Pierre F."/>
            <person name="Priest M."/>
            <person name="Raghuraman S."/>
            <person name="Rege F."/>
            <person name="Reyes R."/>
            <person name="Rise C."/>
            <person name="Rogov P."/>
            <person name="Ross K."/>
            <person name="Ryan E."/>
            <person name="Settipalli S."/>
            <person name="Shea T."/>
            <person name="Sherpa N."/>
            <person name="Shi L."/>
            <person name="Shih D."/>
            <person name="Sparrow T."/>
            <person name="Spaulding J."/>
            <person name="Stalker J."/>
            <person name="Stange-Thomann N."/>
            <person name="Stavropoulos S."/>
            <person name="Stone C."/>
            <person name="Strader C."/>
            <person name="Tesfaye S."/>
            <person name="Thomson T."/>
            <person name="Thoulutsang Y."/>
            <person name="Thoulutsang D."/>
            <person name="Topham K."/>
            <person name="Topping I."/>
            <person name="Tsamla T."/>
            <person name="Vassiliev H."/>
            <person name="Vo A."/>
            <person name="Wangchuk T."/>
            <person name="Wangdi T."/>
            <person name="Weiand M."/>
            <person name="Wilkinson J."/>
            <person name="Wilson A."/>
            <person name="Yadav S."/>
            <person name="Young G."/>
            <person name="Yu Q."/>
            <person name="Zembek L."/>
            <person name="Zhong D."/>
            <person name="Zimmer A."/>
            <person name="Zwirko Z."/>
            <person name="Jaffe D.B."/>
            <person name="Alvarez P."/>
            <person name="Brockman W."/>
            <person name="Butler J."/>
            <person name="Chin C."/>
            <person name="Gnerre S."/>
            <person name="Grabherr M."/>
            <person name="Kleber M."/>
            <person name="Mauceli E."/>
            <person name="MacCallum I."/>
        </authorList>
    </citation>
    <scope>NUCLEOTIDE SEQUENCE [LARGE SCALE GENOMIC DNA]</scope>
    <source>
        <strain evidence="2">Tai18E2 / Tucson 14021-0261.01</strain>
    </source>
</reference>
<evidence type="ECO:0000313" key="2">
    <source>
        <dbReference type="Proteomes" id="UP000002282"/>
    </source>
</evidence>
<dbReference type="HOGENOM" id="CLU_1961929_0_0_1"/>
<protein>
    <submittedName>
        <fullName evidence="1">Uncharacterized protein</fullName>
    </submittedName>
</protein>
<dbReference type="AlphaFoldDB" id="B4PGJ2"/>
<organism evidence="1 2">
    <name type="scientific">Drosophila yakuba</name>
    <name type="common">Fruit fly</name>
    <dbReference type="NCBI Taxonomy" id="7245"/>
    <lineage>
        <taxon>Eukaryota</taxon>
        <taxon>Metazoa</taxon>
        <taxon>Ecdysozoa</taxon>
        <taxon>Arthropoda</taxon>
        <taxon>Hexapoda</taxon>
        <taxon>Insecta</taxon>
        <taxon>Pterygota</taxon>
        <taxon>Neoptera</taxon>
        <taxon>Endopterygota</taxon>
        <taxon>Diptera</taxon>
        <taxon>Brachycera</taxon>
        <taxon>Muscomorpha</taxon>
        <taxon>Ephydroidea</taxon>
        <taxon>Drosophilidae</taxon>
        <taxon>Drosophila</taxon>
        <taxon>Sophophora</taxon>
    </lineage>
</organism>
<name>B4PGJ2_DROYA</name>